<protein>
    <recommendedName>
        <fullName evidence="1">non-specific serine/threonine protein kinase</fullName>
        <ecNumber evidence="1">2.7.11.1</ecNumber>
    </recommendedName>
</protein>
<dbReference type="InterPro" id="IPR011009">
    <property type="entry name" value="Kinase-like_dom_sf"/>
</dbReference>
<dbReference type="PANTHER" id="PTHR43289">
    <property type="entry name" value="MITOGEN-ACTIVATED PROTEIN KINASE KINASE KINASE 20-RELATED"/>
    <property type="match status" value="1"/>
</dbReference>
<evidence type="ECO:0000256" key="6">
    <source>
        <dbReference type="ARBA" id="ARBA00022840"/>
    </source>
</evidence>
<dbReference type="GO" id="GO:0005524">
    <property type="term" value="F:ATP binding"/>
    <property type="evidence" value="ECO:0007669"/>
    <property type="project" value="UniProtKB-KW"/>
</dbReference>
<keyword evidence="10" id="KW-0472">Membrane</keyword>
<dbReference type="PROSITE" id="PS50853">
    <property type="entry name" value="FN3"/>
    <property type="match status" value="1"/>
</dbReference>
<dbReference type="Gene3D" id="1.10.510.10">
    <property type="entry name" value="Transferase(Phosphotransferase) domain 1"/>
    <property type="match status" value="1"/>
</dbReference>
<evidence type="ECO:0000313" key="13">
    <source>
        <dbReference type="EMBL" id="GLZ76030.1"/>
    </source>
</evidence>
<evidence type="ECO:0000256" key="10">
    <source>
        <dbReference type="SAM" id="Phobius"/>
    </source>
</evidence>
<feature type="compositionally biased region" description="Pro residues" evidence="9">
    <location>
        <begin position="363"/>
        <end position="385"/>
    </location>
</feature>
<dbReference type="Pfam" id="PF00069">
    <property type="entry name" value="Pkinase"/>
    <property type="match status" value="1"/>
</dbReference>
<dbReference type="GO" id="GO:0004674">
    <property type="term" value="F:protein serine/threonine kinase activity"/>
    <property type="evidence" value="ECO:0007669"/>
    <property type="project" value="UniProtKB-KW"/>
</dbReference>
<dbReference type="SUPFAM" id="SSF49265">
    <property type="entry name" value="Fibronectin type III"/>
    <property type="match status" value="1"/>
</dbReference>
<keyword evidence="3" id="KW-0808">Transferase</keyword>
<dbReference type="PANTHER" id="PTHR43289:SF6">
    <property type="entry name" value="SERINE_THREONINE-PROTEIN KINASE NEKL-3"/>
    <property type="match status" value="1"/>
</dbReference>
<evidence type="ECO:0000313" key="14">
    <source>
        <dbReference type="Proteomes" id="UP001165079"/>
    </source>
</evidence>
<gene>
    <name evidence="13" type="ORF">Afil01_08370</name>
</gene>
<feature type="compositionally biased region" description="Low complexity" evidence="9">
    <location>
        <begin position="312"/>
        <end position="325"/>
    </location>
</feature>
<keyword evidence="14" id="KW-1185">Reference proteome</keyword>
<dbReference type="InterPro" id="IPR013783">
    <property type="entry name" value="Ig-like_fold"/>
</dbReference>
<keyword evidence="5" id="KW-0418">Kinase</keyword>
<dbReference type="EMBL" id="BSTX01000001">
    <property type="protein sequence ID" value="GLZ76030.1"/>
    <property type="molecule type" value="Genomic_DNA"/>
</dbReference>
<dbReference type="PROSITE" id="PS50011">
    <property type="entry name" value="PROTEIN_KINASE_DOM"/>
    <property type="match status" value="1"/>
</dbReference>
<evidence type="ECO:0000256" key="4">
    <source>
        <dbReference type="ARBA" id="ARBA00022741"/>
    </source>
</evidence>
<keyword evidence="4" id="KW-0547">Nucleotide-binding</keyword>
<feature type="transmembrane region" description="Helical" evidence="10">
    <location>
        <begin position="397"/>
        <end position="419"/>
    </location>
</feature>
<feature type="region of interest" description="Disordered" evidence="9">
    <location>
        <begin position="308"/>
        <end position="390"/>
    </location>
</feature>
<dbReference type="Gene3D" id="3.30.200.20">
    <property type="entry name" value="Phosphorylase Kinase, domain 1"/>
    <property type="match status" value="1"/>
</dbReference>
<organism evidence="13 14">
    <name type="scientific">Actinorhabdospora filicis</name>
    <dbReference type="NCBI Taxonomy" id="1785913"/>
    <lineage>
        <taxon>Bacteria</taxon>
        <taxon>Bacillati</taxon>
        <taxon>Actinomycetota</taxon>
        <taxon>Actinomycetes</taxon>
        <taxon>Micromonosporales</taxon>
        <taxon>Micromonosporaceae</taxon>
        <taxon>Actinorhabdospora</taxon>
    </lineage>
</organism>
<keyword evidence="8" id="KW-0624">Polysaccharide degradation</keyword>
<keyword evidence="10" id="KW-1133">Transmembrane helix</keyword>
<dbReference type="AlphaFoldDB" id="A0A9W6SF49"/>
<proteinExistence type="predicted"/>
<dbReference type="EC" id="2.7.11.1" evidence="1"/>
<comment type="caution">
    <text evidence="13">The sequence shown here is derived from an EMBL/GenBank/DDBJ whole genome shotgun (WGS) entry which is preliminary data.</text>
</comment>
<evidence type="ECO:0000256" key="2">
    <source>
        <dbReference type="ARBA" id="ARBA00022527"/>
    </source>
</evidence>
<dbReference type="InterPro" id="IPR000719">
    <property type="entry name" value="Prot_kinase_dom"/>
</dbReference>
<evidence type="ECO:0000259" key="12">
    <source>
        <dbReference type="PROSITE" id="PS50853"/>
    </source>
</evidence>
<dbReference type="SUPFAM" id="SSF56112">
    <property type="entry name" value="Protein kinase-like (PK-like)"/>
    <property type="match status" value="1"/>
</dbReference>
<dbReference type="RefSeq" id="WP_285661230.1">
    <property type="nucleotide sequence ID" value="NZ_BSTX01000001.1"/>
</dbReference>
<dbReference type="GO" id="GO:0016798">
    <property type="term" value="F:hydrolase activity, acting on glycosyl bonds"/>
    <property type="evidence" value="ECO:0007669"/>
    <property type="project" value="UniProtKB-KW"/>
</dbReference>
<evidence type="ECO:0000256" key="9">
    <source>
        <dbReference type="SAM" id="MobiDB-lite"/>
    </source>
</evidence>
<dbReference type="GO" id="GO:0000272">
    <property type="term" value="P:polysaccharide catabolic process"/>
    <property type="evidence" value="ECO:0007669"/>
    <property type="project" value="UniProtKB-KW"/>
</dbReference>
<evidence type="ECO:0000256" key="3">
    <source>
        <dbReference type="ARBA" id="ARBA00022679"/>
    </source>
</evidence>
<keyword evidence="10" id="KW-0812">Transmembrane</keyword>
<reference evidence="13" key="1">
    <citation type="submission" date="2023-03" db="EMBL/GenBank/DDBJ databases">
        <title>Actinorhabdospora filicis NBRC 111898.</title>
        <authorList>
            <person name="Ichikawa N."/>
            <person name="Sato H."/>
            <person name="Tonouchi N."/>
        </authorList>
    </citation>
    <scope>NUCLEOTIDE SEQUENCE</scope>
    <source>
        <strain evidence="13">NBRC 111898</strain>
    </source>
</reference>
<dbReference type="Proteomes" id="UP001165079">
    <property type="component" value="Unassembled WGS sequence"/>
</dbReference>
<feature type="domain" description="Protein kinase" evidence="11">
    <location>
        <begin position="14"/>
        <end position="276"/>
    </location>
</feature>
<keyword evidence="6" id="KW-0067">ATP-binding</keyword>
<keyword evidence="7" id="KW-0378">Hydrolase</keyword>
<keyword evidence="2" id="KW-0723">Serine/threonine-protein kinase</keyword>
<dbReference type="InterPro" id="IPR003961">
    <property type="entry name" value="FN3_dom"/>
</dbReference>
<dbReference type="Gene3D" id="2.60.40.10">
    <property type="entry name" value="Immunoglobulins"/>
    <property type="match status" value="1"/>
</dbReference>
<keyword evidence="8" id="KW-0119">Carbohydrate metabolism</keyword>
<evidence type="ECO:0000256" key="1">
    <source>
        <dbReference type="ARBA" id="ARBA00012513"/>
    </source>
</evidence>
<evidence type="ECO:0000256" key="5">
    <source>
        <dbReference type="ARBA" id="ARBA00022777"/>
    </source>
</evidence>
<dbReference type="SMART" id="SM00220">
    <property type="entry name" value="S_TKc"/>
    <property type="match status" value="1"/>
</dbReference>
<feature type="domain" description="Fibronectin type-III" evidence="12">
    <location>
        <begin position="446"/>
        <end position="533"/>
    </location>
</feature>
<accession>A0A9W6SF49</accession>
<dbReference type="CDD" id="cd14014">
    <property type="entry name" value="STKc_PknB_like"/>
    <property type="match status" value="1"/>
</dbReference>
<name>A0A9W6SF49_9ACTN</name>
<evidence type="ECO:0000256" key="8">
    <source>
        <dbReference type="ARBA" id="ARBA00023326"/>
    </source>
</evidence>
<evidence type="ECO:0000259" key="11">
    <source>
        <dbReference type="PROSITE" id="PS50011"/>
    </source>
</evidence>
<evidence type="ECO:0000256" key="7">
    <source>
        <dbReference type="ARBA" id="ARBA00023295"/>
    </source>
</evidence>
<feature type="compositionally biased region" description="Pro residues" evidence="9">
    <location>
        <begin position="326"/>
        <end position="341"/>
    </location>
</feature>
<dbReference type="InterPro" id="IPR036116">
    <property type="entry name" value="FN3_sf"/>
</dbReference>
<sequence length="533" mass="55562">MTGNLAAGPDIPGYRDLQLIAHGSTALVFKARQERLDRDVAIKVLSVDEVMTTHASVAKELETTVALSAHPHIVSIIDTGTTMGGQPYIVMEYCEGGSYSQILKANGPLPVADVVEVGVKIGEALHAAHSVSILHRDVKPQNILRTKFGPALADFGIARAADELAATGTIDKLTPLHSAPEALRRDEQSPASDVYSLASTMWHLLVGRGPFSNPNGRTDPDEFRQRVEYSLAPSVPRADVPDWLQRVLARGLAKDPAARHQSAYAFAEELRRHSYGAIGTGAAGAASVATPAGPTDDEMTAFVFPTTPTRHPGAPTDPFAAAAPAYAPPPPPPAYSPPAPRPQAYQPYTPPPVEPEGTMRVGPPGPAVAPTLPPAHPPAPSPVPAHAPESQGSRAPLILGLTGAVLALVVLIGVIVFVVPGLKGGDKANDPPKVDGTVGLSSFDAPPSDLTIVTDDQNGVRLSWGDPSAGSLSFIIFGGRKGEAAEAMQTITAGTTTATISGLNPEANYCFMVGALYSIDSVPRSNQACTSRS</sequence>
<keyword evidence="7" id="KW-0326">Glycosidase</keyword>